<name>A0A8J3PZK8_9ACTN</name>
<evidence type="ECO:0000313" key="6">
    <source>
        <dbReference type="Proteomes" id="UP000630097"/>
    </source>
</evidence>
<feature type="domain" description="HTH hxlR-type" evidence="4">
    <location>
        <begin position="11"/>
        <end position="117"/>
    </location>
</feature>
<accession>A0A8J3PZK8</accession>
<dbReference type="InterPro" id="IPR036390">
    <property type="entry name" value="WH_DNA-bd_sf"/>
</dbReference>
<keyword evidence="2" id="KW-0238">DNA-binding</keyword>
<protein>
    <submittedName>
        <fullName evidence="5">HxlR family transcriptional regulator</fullName>
    </submittedName>
</protein>
<dbReference type="InterPro" id="IPR036388">
    <property type="entry name" value="WH-like_DNA-bd_sf"/>
</dbReference>
<dbReference type="SUPFAM" id="SSF46785">
    <property type="entry name" value="Winged helix' DNA-binding domain"/>
    <property type="match status" value="1"/>
</dbReference>
<dbReference type="Pfam" id="PF01638">
    <property type="entry name" value="HxlR"/>
    <property type="match status" value="1"/>
</dbReference>
<evidence type="ECO:0000256" key="2">
    <source>
        <dbReference type="ARBA" id="ARBA00023125"/>
    </source>
</evidence>
<evidence type="ECO:0000259" key="4">
    <source>
        <dbReference type="PROSITE" id="PS51118"/>
    </source>
</evidence>
<dbReference type="Gene3D" id="1.10.10.10">
    <property type="entry name" value="Winged helix-like DNA-binding domain superfamily/Winged helix DNA-binding domain"/>
    <property type="match status" value="1"/>
</dbReference>
<keyword evidence="1" id="KW-0805">Transcription regulation</keyword>
<proteinExistence type="predicted"/>
<keyword evidence="3" id="KW-0804">Transcription</keyword>
<evidence type="ECO:0000256" key="3">
    <source>
        <dbReference type="ARBA" id="ARBA00023163"/>
    </source>
</evidence>
<gene>
    <name evidence="5" type="ORF">Pka01_70750</name>
</gene>
<dbReference type="EMBL" id="BONV01000045">
    <property type="protein sequence ID" value="GIG83948.1"/>
    <property type="molecule type" value="Genomic_DNA"/>
</dbReference>
<dbReference type="PANTHER" id="PTHR33204">
    <property type="entry name" value="TRANSCRIPTIONAL REGULATOR, MARR FAMILY"/>
    <property type="match status" value="1"/>
</dbReference>
<sequence length="126" mass="14245">MEDGQGAPNPCDRVSREGPMVREVLDRVGDKWSLLIIGTLQHGPRRFGELREAVGGISQRMLTLNLRHLERDGLVTRSVYAEVPPRVEYELTRLGRTLLEPVFALAAWASANYTEIEANRRAFDSR</sequence>
<organism evidence="5 6">
    <name type="scientific">Planotetraspora kaengkrachanensis</name>
    <dbReference type="NCBI Taxonomy" id="575193"/>
    <lineage>
        <taxon>Bacteria</taxon>
        <taxon>Bacillati</taxon>
        <taxon>Actinomycetota</taxon>
        <taxon>Actinomycetes</taxon>
        <taxon>Streptosporangiales</taxon>
        <taxon>Streptosporangiaceae</taxon>
        <taxon>Planotetraspora</taxon>
    </lineage>
</organism>
<keyword evidence="6" id="KW-1185">Reference proteome</keyword>
<dbReference type="Proteomes" id="UP000630097">
    <property type="component" value="Unassembled WGS sequence"/>
</dbReference>
<reference evidence="5 6" key="1">
    <citation type="submission" date="2021-01" db="EMBL/GenBank/DDBJ databases">
        <title>Whole genome shotgun sequence of Planotetraspora kaengkrachanensis NBRC 104272.</title>
        <authorList>
            <person name="Komaki H."/>
            <person name="Tamura T."/>
        </authorList>
    </citation>
    <scope>NUCLEOTIDE SEQUENCE [LARGE SCALE GENOMIC DNA]</scope>
    <source>
        <strain evidence="5 6">NBRC 104272</strain>
    </source>
</reference>
<dbReference type="RefSeq" id="WP_239115853.1">
    <property type="nucleotide sequence ID" value="NZ_BAABHH010000030.1"/>
</dbReference>
<comment type="caution">
    <text evidence="5">The sequence shown here is derived from an EMBL/GenBank/DDBJ whole genome shotgun (WGS) entry which is preliminary data.</text>
</comment>
<dbReference type="InterPro" id="IPR002577">
    <property type="entry name" value="HTH_HxlR"/>
</dbReference>
<dbReference type="PROSITE" id="PS51118">
    <property type="entry name" value="HTH_HXLR"/>
    <property type="match status" value="1"/>
</dbReference>
<dbReference type="AlphaFoldDB" id="A0A8J3PZK8"/>
<evidence type="ECO:0000256" key="1">
    <source>
        <dbReference type="ARBA" id="ARBA00023015"/>
    </source>
</evidence>
<dbReference type="PANTHER" id="PTHR33204:SF39">
    <property type="entry name" value="TRANSCRIPTIONAL REGULATORY PROTEIN"/>
    <property type="match status" value="1"/>
</dbReference>
<dbReference type="GO" id="GO:0003677">
    <property type="term" value="F:DNA binding"/>
    <property type="evidence" value="ECO:0007669"/>
    <property type="project" value="UniProtKB-KW"/>
</dbReference>
<evidence type="ECO:0000313" key="5">
    <source>
        <dbReference type="EMBL" id="GIG83948.1"/>
    </source>
</evidence>